<evidence type="ECO:0000259" key="18">
    <source>
        <dbReference type="Pfam" id="PF01210"/>
    </source>
</evidence>
<comment type="function">
    <text evidence="13">Catalyzes the reduction of the glycolytic intermediate dihydroxyacetone phosphate (DHAP) to sn-glycerol 3-phosphate (G3P), the key precursor for phospholipid synthesis.</text>
</comment>
<dbReference type="AlphaFoldDB" id="H5SVG0"/>
<comment type="catalytic activity">
    <reaction evidence="9">
        <text>sn-glycerol 3-phosphate + NADP(+) = dihydroxyacetone phosphate + NADPH + H(+)</text>
        <dbReference type="Rhea" id="RHEA:11096"/>
        <dbReference type="ChEBI" id="CHEBI:15378"/>
        <dbReference type="ChEBI" id="CHEBI:57597"/>
        <dbReference type="ChEBI" id="CHEBI:57642"/>
        <dbReference type="ChEBI" id="CHEBI:57783"/>
        <dbReference type="ChEBI" id="CHEBI:58349"/>
        <dbReference type="EC" id="1.1.1.94"/>
    </reaction>
    <physiologicalReaction direction="right-to-left" evidence="9">
        <dbReference type="Rhea" id="RHEA:11098"/>
    </physiologicalReaction>
</comment>
<dbReference type="InterPro" id="IPR013328">
    <property type="entry name" value="6PGD_dom2"/>
</dbReference>
<feature type="binding site" evidence="16">
    <location>
        <position position="252"/>
    </location>
    <ligand>
        <name>NAD(+)</name>
        <dbReference type="ChEBI" id="CHEBI:57540"/>
    </ligand>
</feature>
<comment type="pathway">
    <text evidence="13">Membrane lipid metabolism; glycerophospholipid metabolism.</text>
</comment>
<comment type="catalytic activity">
    <reaction evidence="13">
        <text>sn-glycerol 3-phosphate + NAD(+) = dihydroxyacetone phosphate + NADH + H(+)</text>
        <dbReference type="Rhea" id="RHEA:11092"/>
        <dbReference type="ChEBI" id="CHEBI:15378"/>
        <dbReference type="ChEBI" id="CHEBI:57540"/>
        <dbReference type="ChEBI" id="CHEBI:57597"/>
        <dbReference type="ChEBI" id="CHEBI:57642"/>
        <dbReference type="ChEBI" id="CHEBI:57945"/>
        <dbReference type="EC" id="1.1.1.94"/>
    </reaction>
</comment>
<keyword evidence="6 13" id="KW-0443">Lipid metabolism</keyword>
<feature type="binding site" evidence="13">
    <location>
        <position position="11"/>
    </location>
    <ligand>
        <name>NADPH</name>
        <dbReference type="ChEBI" id="CHEBI:57783"/>
    </ligand>
</feature>
<dbReference type="HAMAP" id="MF_00394">
    <property type="entry name" value="NAD_Glyc3P_dehydrog"/>
    <property type="match status" value="1"/>
</dbReference>
<feature type="binding site" evidence="13">
    <location>
        <position position="31"/>
    </location>
    <ligand>
        <name>NADPH</name>
        <dbReference type="ChEBI" id="CHEBI:57783"/>
    </ligand>
</feature>
<evidence type="ECO:0000256" key="11">
    <source>
        <dbReference type="ARBA" id="ARBA00069372"/>
    </source>
</evidence>
<keyword evidence="13" id="KW-0963">Cytoplasm</keyword>
<dbReference type="PROSITE" id="PS00957">
    <property type="entry name" value="NAD_G3PDH"/>
    <property type="match status" value="1"/>
</dbReference>
<dbReference type="Pfam" id="PF01210">
    <property type="entry name" value="NAD_Gly3P_dh_N"/>
    <property type="match status" value="1"/>
</dbReference>
<dbReference type="GO" id="GO:0006650">
    <property type="term" value="P:glycerophospholipid metabolic process"/>
    <property type="evidence" value="ECO:0007669"/>
    <property type="project" value="UniProtKB-UniRule"/>
</dbReference>
<dbReference type="GO" id="GO:0005975">
    <property type="term" value="P:carbohydrate metabolic process"/>
    <property type="evidence" value="ECO:0007669"/>
    <property type="project" value="InterPro"/>
</dbReference>
<keyword evidence="4 13" id="KW-0560">Oxidoreductase</keyword>
<name>H5SVG0_ACEAU</name>
<comment type="similarity">
    <text evidence="1 13 17">Belongs to the NAD-dependent glycerol-3-phosphate dehydrogenase family.</text>
</comment>
<dbReference type="InterPro" id="IPR006168">
    <property type="entry name" value="G3P_DH_NAD-dep"/>
</dbReference>
<feature type="binding site" evidence="13">
    <location>
        <position position="187"/>
    </location>
    <ligand>
        <name>sn-glycerol 3-phosphate</name>
        <dbReference type="ChEBI" id="CHEBI:57597"/>
    </ligand>
</feature>
<gene>
    <name evidence="13" type="primary">gpsA</name>
    <name evidence="20" type="ORF">HGMM_OP4C225</name>
</gene>
<feature type="domain" description="Glycerol-3-phosphate dehydrogenase NAD-dependent N-terminal" evidence="18">
    <location>
        <begin position="3"/>
        <end position="153"/>
    </location>
</feature>
<evidence type="ECO:0000256" key="10">
    <source>
        <dbReference type="ARBA" id="ARBA00066687"/>
    </source>
</evidence>
<evidence type="ECO:0000256" key="13">
    <source>
        <dbReference type="HAMAP-Rule" id="MF_00394"/>
    </source>
</evidence>
<accession>H5SVG0</accession>
<evidence type="ECO:0000256" key="15">
    <source>
        <dbReference type="PIRSR" id="PIRSR000114-2"/>
    </source>
</evidence>
<feature type="domain" description="Glycerol-3-phosphate dehydrogenase NAD-dependent C-terminal" evidence="19">
    <location>
        <begin position="176"/>
        <end position="315"/>
    </location>
</feature>
<evidence type="ECO:0000256" key="7">
    <source>
        <dbReference type="ARBA" id="ARBA00023209"/>
    </source>
</evidence>
<evidence type="ECO:0000256" key="17">
    <source>
        <dbReference type="RuleBase" id="RU000437"/>
    </source>
</evidence>
<dbReference type="PRINTS" id="PR00077">
    <property type="entry name" value="GPDHDRGNASE"/>
</dbReference>
<dbReference type="Gene3D" id="3.40.50.720">
    <property type="entry name" value="NAD(P)-binding Rossmann-like Domain"/>
    <property type="match status" value="1"/>
</dbReference>
<feature type="binding site" evidence="15">
    <location>
        <begin position="252"/>
        <end position="253"/>
    </location>
    <ligand>
        <name>substrate</name>
    </ligand>
</feature>
<dbReference type="GO" id="GO:0005829">
    <property type="term" value="C:cytosol"/>
    <property type="evidence" value="ECO:0007669"/>
    <property type="project" value="TreeGrafter"/>
</dbReference>
<dbReference type="FunFam" id="1.10.1040.10:FF:000001">
    <property type="entry name" value="Glycerol-3-phosphate dehydrogenase [NAD(P)+]"/>
    <property type="match status" value="1"/>
</dbReference>
<feature type="active site" description="Proton acceptor" evidence="13 14">
    <location>
        <position position="187"/>
    </location>
</feature>
<dbReference type="EC" id="1.1.1.94" evidence="10 13"/>
<feature type="binding site" evidence="16">
    <location>
        <position position="136"/>
    </location>
    <ligand>
        <name>NAD(+)</name>
        <dbReference type="ChEBI" id="CHEBI:57540"/>
    </ligand>
</feature>
<dbReference type="NCBIfam" id="NF000942">
    <property type="entry name" value="PRK00094.1-4"/>
    <property type="match status" value="1"/>
</dbReference>
<evidence type="ECO:0000256" key="3">
    <source>
        <dbReference type="ARBA" id="ARBA00022857"/>
    </source>
</evidence>
<feature type="binding site" evidence="13">
    <location>
        <position position="32"/>
    </location>
    <ligand>
        <name>NADPH</name>
        <dbReference type="ChEBI" id="CHEBI:57783"/>
    </ligand>
</feature>
<feature type="binding site" evidence="13">
    <location>
        <position position="132"/>
    </location>
    <ligand>
        <name>sn-glycerol 3-phosphate</name>
        <dbReference type="ChEBI" id="CHEBI:57597"/>
    </ligand>
</feature>
<evidence type="ECO:0000256" key="2">
    <source>
        <dbReference type="ARBA" id="ARBA00022516"/>
    </source>
</evidence>
<evidence type="ECO:0000256" key="5">
    <source>
        <dbReference type="ARBA" id="ARBA00023027"/>
    </source>
</evidence>
<keyword evidence="5 13" id="KW-0520">NAD</keyword>
<dbReference type="Gene3D" id="1.10.1040.10">
    <property type="entry name" value="N-(1-d-carboxylethyl)-l-norvaline Dehydrogenase, domain 2"/>
    <property type="match status" value="1"/>
</dbReference>
<dbReference type="GO" id="GO:0046168">
    <property type="term" value="P:glycerol-3-phosphate catabolic process"/>
    <property type="evidence" value="ECO:0007669"/>
    <property type="project" value="InterPro"/>
</dbReference>
<dbReference type="PANTHER" id="PTHR11728">
    <property type="entry name" value="GLYCEROL-3-PHOSPHATE DEHYDROGENASE"/>
    <property type="match status" value="1"/>
</dbReference>
<dbReference type="SUPFAM" id="SSF51735">
    <property type="entry name" value="NAD(P)-binding Rossmann-fold domains"/>
    <property type="match status" value="1"/>
</dbReference>
<protein>
    <recommendedName>
        <fullName evidence="11 13">Glycerol-3-phosphate dehydrogenase [NAD(P)+]</fullName>
        <ecNumber evidence="10 13">1.1.1.94</ecNumber>
    </recommendedName>
    <alternativeName>
        <fullName evidence="13">NAD(P)(+)-dependent glycerol-3-phosphate dehydrogenase</fullName>
    </alternativeName>
    <alternativeName>
        <fullName evidence="12 13">NAD(P)H-dependent dihydroxyacetone-phosphate reductase</fullName>
    </alternativeName>
</protein>
<dbReference type="GO" id="GO:0051287">
    <property type="term" value="F:NAD binding"/>
    <property type="evidence" value="ECO:0007669"/>
    <property type="project" value="InterPro"/>
</dbReference>
<feature type="binding site" evidence="13">
    <location>
        <position position="276"/>
    </location>
    <ligand>
        <name>NADPH</name>
        <dbReference type="ChEBI" id="CHEBI:57783"/>
    </ligand>
</feature>
<keyword evidence="7 13" id="KW-0594">Phospholipid biosynthesis</keyword>
<evidence type="ECO:0000259" key="19">
    <source>
        <dbReference type="Pfam" id="PF07479"/>
    </source>
</evidence>
<evidence type="ECO:0000256" key="1">
    <source>
        <dbReference type="ARBA" id="ARBA00011009"/>
    </source>
</evidence>
<feature type="binding site" evidence="13">
    <location>
        <position position="252"/>
    </location>
    <ligand>
        <name>NADPH</name>
        <dbReference type="ChEBI" id="CHEBI:57783"/>
    </ligand>
</feature>
<feature type="binding site" evidence="16">
    <location>
        <begin position="7"/>
        <end position="12"/>
    </location>
    <ligand>
        <name>NAD(+)</name>
        <dbReference type="ChEBI" id="CHEBI:57540"/>
    </ligand>
</feature>
<organism evidence="20">
    <name type="scientific">Acetithermum autotrophicum</name>
    <dbReference type="NCBI Taxonomy" id="1446466"/>
    <lineage>
        <taxon>Bacteria</taxon>
        <taxon>Candidatus Bipolaricaulota</taxon>
        <taxon>Candidatus Acetithermum</taxon>
    </lineage>
</organism>
<dbReference type="GO" id="GO:0046167">
    <property type="term" value="P:glycerol-3-phosphate biosynthetic process"/>
    <property type="evidence" value="ECO:0007669"/>
    <property type="project" value="UniProtKB-UniRule"/>
</dbReference>
<keyword evidence="2 13" id="KW-0444">Lipid biosynthesis</keyword>
<dbReference type="InterPro" id="IPR006109">
    <property type="entry name" value="G3P_DH_NAD-dep_C"/>
</dbReference>
<feature type="binding site" evidence="13">
    <location>
        <position position="241"/>
    </location>
    <ligand>
        <name>sn-glycerol 3-phosphate</name>
        <dbReference type="ChEBI" id="CHEBI:57597"/>
    </ligand>
</feature>
<feature type="binding site" evidence="13">
    <location>
        <position position="253"/>
    </location>
    <ligand>
        <name>sn-glycerol 3-phosphate</name>
        <dbReference type="ChEBI" id="CHEBI:57597"/>
    </ligand>
</feature>
<feature type="binding site" evidence="13">
    <location>
        <position position="252"/>
    </location>
    <ligand>
        <name>sn-glycerol 3-phosphate</name>
        <dbReference type="ChEBI" id="CHEBI:57597"/>
    </ligand>
</feature>
<dbReference type="NCBIfam" id="NF000940">
    <property type="entry name" value="PRK00094.1-2"/>
    <property type="match status" value="1"/>
</dbReference>
<evidence type="ECO:0000256" key="6">
    <source>
        <dbReference type="ARBA" id="ARBA00023098"/>
    </source>
</evidence>
<proteinExistence type="inferred from homology"/>
<comment type="caution">
    <text evidence="13">Lacks conserved residue(s) required for the propagation of feature annotation.</text>
</comment>
<dbReference type="GO" id="GO:0141153">
    <property type="term" value="F:glycerol-3-phosphate dehydrogenase (NADP+) activity"/>
    <property type="evidence" value="ECO:0007669"/>
    <property type="project" value="RHEA"/>
</dbReference>
<feature type="binding site" evidence="13">
    <location>
        <position position="104"/>
    </location>
    <ligand>
        <name>sn-glycerol 3-phosphate</name>
        <dbReference type="ChEBI" id="CHEBI:57597"/>
    </ligand>
</feature>
<dbReference type="GO" id="GO:0141152">
    <property type="term" value="F:glycerol-3-phosphate dehydrogenase (NAD+) activity"/>
    <property type="evidence" value="ECO:0007669"/>
    <property type="project" value="RHEA"/>
</dbReference>
<comment type="subcellular location">
    <subcellularLocation>
        <location evidence="13">Cytoplasm</location>
    </subcellularLocation>
</comment>
<feature type="binding site" evidence="13">
    <location>
        <position position="278"/>
    </location>
    <ligand>
        <name>NADPH</name>
        <dbReference type="ChEBI" id="CHEBI:57783"/>
    </ligand>
</feature>
<dbReference type="EMBL" id="AP011803">
    <property type="protein sequence ID" value="BAL59589.1"/>
    <property type="molecule type" value="Genomic_DNA"/>
</dbReference>
<dbReference type="InterPro" id="IPR036291">
    <property type="entry name" value="NAD(P)-bd_dom_sf"/>
</dbReference>
<feature type="binding site" evidence="13">
    <location>
        <position position="104"/>
    </location>
    <ligand>
        <name>NADPH</name>
        <dbReference type="ChEBI" id="CHEBI:57783"/>
    </ligand>
</feature>
<evidence type="ECO:0000256" key="16">
    <source>
        <dbReference type="PIRSR" id="PIRSR000114-3"/>
    </source>
</evidence>
<reference evidence="20" key="2">
    <citation type="journal article" date="2012" name="PLoS ONE">
        <title>A Deeply Branching Thermophilic Bacterium with an Ancient Acetyl-CoA Pathway Dominates a Subsurface Ecosystem.</title>
        <authorList>
            <person name="Takami H."/>
            <person name="Noguchi H."/>
            <person name="Takaki Y."/>
            <person name="Uchiyama I."/>
            <person name="Toyoda A."/>
            <person name="Nishi S."/>
            <person name="Chee G.-J."/>
            <person name="Arai W."/>
            <person name="Nunoura T."/>
            <person name="Itoh T."/>
            <person name="Hattori M."/>
            <person name="Takai K."/>
        </authorList>
    </citation>
    <scope>NUCLEOTIDE SEQUENCE</scope>
</reference>
<feature type="binding site" evidence="13">
    <location>
        <position position="251"/>
    </location>
    <ligand>
        <name>sn-glycerol 3-phosphate</name>
        <dbReference type="ChEBI" id="CHEBI:57597"/>
    </ligand>
</feature>
<keyword evidence="13" id="KW-0547">Nucleotide-binding</keyword>
<dbReference type="PIRSF" id="PIRSF000114">
    <property type="entry name" value="Glycerol-3-P_dh"/>
    <property type="match status" value="1"/>
</dbReference>
<dbReference type="Pfam" id="PF07479">
    <property type="entry name" value="NAD_Gly3P_dh_C"/>
    <property type="match status" value="1"/>
</dbReference>
<feature type="binding site" evidence="13">
    <location>
        <position position="48"/>
    </location>
    <ligand>
        <name>NADPH</name>
        <dbReference type="ChEBI" id="CHEBI:57783"/>
    </ligand>
</feature>
<feature type="binding site" evidence="13">
    <location>
        <position position="134"/>
    </location>
    <ligand>
        <name>sn-glycerol 3-phosphate</name>
        <dbReference type="ChEBI" id="CHEBI:57597"/>
    </ligand>
</feature>
<evidence type="ECO:0000256" key="8">
    <source>
        <dbReference type="ARBA" id="ARBA00023264"/>
    </source>
</evidence>
<evidence type="ECO:0000256" key="14">
    <source>
        <dbReference type="PIRSR" id="PIRSR000114-1"/>
    </source>
</evidence>
<reference evidence="20" key="1">
    <citation type="journal article" date="2005" name="Environ. Microbiol.">
        <title>Genetic and functional properties of uncultivated thermophilic crenarchaeotes from a subsurface gold mine as revealed by analysis of genome fragments.</title>
        <authorList>
            <person name="Nunoura T."/>
            <person name="Hirayama H."/>
            <person name="Takami H."/>
            <person name="Oida H."/>
            <person name="Nishi S."/>
            <person name="Shimamura S."/>
            <person name="Suzuki Y."/>
            <person name="Inagaki F."/>
            <person name="Takai K."/>
            <person name="Nealson K.H."/>
            <person name="Horikoshi K."/>
        </authorList>
    </citation>
    <scope>NUCLEOTIDE SEQUENCE</scope>
</reference>
<dbReference type="InterPro" id="IPR011128">
    <property type="entry name" value="G3P_DH_NAD-dep_N"/>
</dbReference>
<evidence type="ECO:0000256" key="12">
    <source>
        <dbReference type="ARBA" id="ARBA00080511"/>
    </source>
</evidence>
<dbReference type="FunFam" id="3.40.50.720:FF:000019">
    <property type="entry name" value="Glycerol-3-phosphate dehydrogenase [NAD(P)+]"/>
    <property type="match status" value="1"/>
</dbReference>
<evidence type="ECO:0000256" key="9">
    <source>
        <dbReference type="ARBA" id="ARBA00052716"/>
    </source>
</evidence>
<dbReference type="InterPro" id="IPR008927">
    <property type="entry name" value="6-PGluconate_DH-like_C_sf"/>
</dbReference>
<dbReference type="GO" id="GO:0008654">
    <property type="term" value="P:phospholipid biosynthetic process"/>
    <property type="evidence" value="ECO:0007669"/>
    <property type="project" value="UniProtKB-KW"/>
</dbReference>
<evidence type="ECO:0000256" key="4">
    <source>
        <dbReference type="ARBA" id="ARBA00023002"/>
    </source>
</evidence>
<dbReference type="UniPathway" id="UPA00940"/>
<sequence>MQCAVIGAGGWGTALARLLARKGYDVRLWARRPQLAHELDILRENRQYLPGVALPKDHLTITSDLAYAVTGADVILVAVPSFAVRELARRLKAVRAGAWINLAKGLERDSLLTMSEVLRQELQTEKIFTLSGPSHAEEVGRDFPTSVVLAGTDLALGERLQRALMTERFRVYLSDDLVGVEYGGTVKNVIALAAGILDGLGYGGDNAKAALIARGLAEMVRLGVCLGARRETFFGLAGVGDLIATCTSEHSRNRRVGVRLGKGESLQQILASMTMVAEGVYATQAVRALARRHGVEMPITEAVYAVLYEGASPLDQLNALMTREPKREIL</sequence>
<feature type="binding site" evidence="15">
    <location>
        <position position="104"/>
    </location>
    <ligand>
        <name>substrate</name>
    </ligand>
</feature>
<dbReference type="SUPFAM" id="SSF48179">
    <property type="entry name" value="6-phosphogluconate dehydrogenase C-terminal domain-like"/>
    <property type="match status" value="1"/>
</dbReference>
<keyword evidence="8 13" id="KW-1208">Phospholipid metabolism</keyword>
<dbReference type="PANTHER" id="PTHR11728:SF1">
    <property type="entry name" value="GLYCEROL-3-PHOSPHATE DEHYDROGENASE [NAD(+)] 2, CHLOROPLASTIC"/>
    <property type="match status" value="1"/>
</dbReference>
<evidence type="ECO:0000313" key="20">
    <source>
        <dbReference type="EMBL" id="BAL59589.1"/>
    </source>
</evidence>
<keyword evidence="3 13" id="KW-0521">NADP</keyword>
<feature type="binding site" evidence="13">
    <location>
        <position position="136"/>
    </location>
    <ligand>
        <name>NADPH</name>
        <dbReference type="ChEBI" id="CHEBI:57783"/>
    </ligand>
</feature>